<dbReference type="Proteomes" id="UP000183557">
    <property type="component" value="Unassembled WGS sequence"/>
</dbReference>
<dbReference type="SUPFAM" id="SSF55120">
    <property type="entry name" value="Pseudouridine synthase"/>
    <property type="match status" value="1"/>
</dbReference>
<gene>
    <name evidence="6" type="ORF">SAMN04487936_103234</name>
</gene>
<reference evidence="7" key="1">
    <citation type="submission" date="2016-10" db="EMBL/GenBank/DDBJ databases">
        <authorList>
            <person name="Varghese N."/>
            <person name="Submissions S."/>
        </authorList>
    </citation>
    <scope>NUCLEOTIDE SEQUENCE [LARGE SCALE GENOMIC DNA]</scope>
    <source>
        <strain evidence="7">CGMCC 1.3704</strain>
    </source>
</reference>
<dbReference type="NCBIfam" id="TIGR00005">
    <property type="entry name" value="rluA_subfam"/>
    <property type="match status" value="1"/>
</dbReference>
<dbReference type="PANTHER" id="PTHR21600">
    <property type="entry name" value="MITOCHONDRIAL RNA PSEUDOURIDINE SYNTHASE"/>
    <property type="match status" value="1"/>
</dbReference>
<dbReference type="PROSITE" id="PS01129">
    <property type="entry name" value="PSI_RLU"/>
    <property type="match status" value="1"/>
</dbReference>
<protein>
    <recommendedName>
        <fullName evidence="4">Pseudouridine synthase</fullName>
        <ecNumber evidence="4">5.4.99.-</ecNumber>
    </recommendedName>
</protein>
<dbReference type="Pfam" id="PF00849">
    <property type="entry name" value="PseudoU_synth_2"/>
    <property type="match status" value="1"/>
</dbReference>
<evidence type="ECO:0000259" key="5">
    <source>
        <dbReference type="Pfam" id="PF00849"/>
    </source>
</evidence>
<name>A0A1I3T8E7_HALDA</name>
<comment type="function">
    <text evidence="4">Responsible for synthesis of pseudouridine from uracil.</text>
</comment>
<dbReference type="InterPro" id="IPR050188">
    <property type="entry name" value="RluA_PseudoU_synthase"/>
</dbReference>
<feature type="active site" evidence="3">
    <location>
        <position position="145"/>
    </location>
</feature>
<dbReference type="PANTHER" id="PTHR21600:SF35">
    <property type="entry name" value="PSEUDOURIDINE SYNTHASE"/>
    <property type="match status" value="1"/>
</dbReference>
<keyword evidence="7" id="KW-1185">Reference proteome</keyword>
<comment type="similarity">
    <text evidence="2 4">Belongs to the pseudouridine synthase RluA family.</text>
</comment>
<evidence type="ECO:0000313" key="7">
    <source>
        <dbReference type="Proteomes" id="UP000183557"/>
    </source>
</evidence>
<evidence type="ECO:0000256" key="1">
    <source>
        <dbReference type="ARBA" id="ARBA00000073"/>
    </source>
</evidence>
<dbReference type="AlphaFoldDB" id="A0A1I3T8E7"/>
<evidence type="ECO:0000256" key="2">
    <source>
        <dbReference type="ARBA" id="ARBA00010876"/>
    </source>
</evidence>
<keyword evidence="4" id="KW-0413">Isomerase</keyword>
<accession>A0A1I3T8E7</accession>
<feature type="domain" description="Pseudouridine synthase RsuA/RluA-like" evidence="5">
    <location>
        <begin position="98"/>
        <end position="246"/>
    </location>
</feature>
<dbReference type="InterPro" id="IPR006224">
    <property type="entry name" value="PsdUridine_synth_RluA-like_CS"/>
</dbReference>
<dbReference type="InterPro" id="IPR006225">
    <property type="entry name" value="PsdUridine_synth_RluC/D"/>
</dbReference>
<dbReference type="GO" id="GO:0003723">
    <property type="term" value="F:RNA binding"/>
    <property type="evidence" value="ECO:0007669"/>
    <property type="project" value="InterPro"/>
</dbReference>
<dbReference type="InterPro" id="IPR020103">
    <property type="entry name" value="PsdUridine_synth_cat_dom_sf"/>
</dbReference>
<evidence type="ECO:0000313" key="6">
    <source>
        <dbReference type="EMBL" id="SFJ66051.1"/>
    </source>
</evidence>
<dbReference type="EMBL" id="FOSB01000003">
    <property type="protein sequence ID" value="SFJ66051.1"/>
    <property type="molecule type" value="Genomic_DNA"/>
</dbReference>
<evidence type="ECO:0000256" key="3">
    <source>
        <dbReference type="PIRSR" id="PIRSR606225-1"/>
    </source>
</evidence>
<comment type="catalytic activity">
    <reaction evidence="1 4">
        <text>a uridine in RNA = a pseudouridine in RNA</text>
        <dbReference type="Rhea" id="RHEA:48348"/>
        <dbReference type="Rhea" id="RHEA-COMP:12068"/>
        <dbReference type="Rhea" id="RHEA-COMP:12069"/>
        <dbReference type="ChEBI" id="CHEBI:65314"/>
        <dbReference type="ChEBI" id="CHEBI:65315"/>
    </reaction>
</comment>
<evidence type="ECO:0000256" key="4">
    <source>
        <dbReference type="RuleBase" id="RU362028"/>
    </source>
</evidence>
<organism evidence="6 7">
    <name type="scientific">Halobacillus dabanensis</name>
    <dbReference type="NCBI Taxonomy" id="240302"/>
    <lineage>
        <taxon>Bacteria</taxon>
        <taxon>Bacillati</taxon>
        <taxon>Bacillota</taxon>
        <taxon>Bacilli</taxon>
        <taxon>Bacillales</taxon>
        <taxon>Bacillaceae</taxon>
        <taxon>Halobacillus</taxon>
    </lineage>
</organism>
<sequence>MIPSLRMITETNVVKTWHVTKAFDGVSIRDFLSSVGEFSRQLLKKVRLNGKLFVNGLKREIWQPLSTGDELKVIFPAEERGAIVPHKGLLSIIYEDEDVLILDKPSGIPVVPPLDSTGTSIANHLLYEYDKRGYPCTVHIVTRLDRDTSGLMLIAKHAYSHMLLTKNLDQVKRRYQAVVHGSFMEREGLIDKPIGREEGSIIRRTVSSAGKPSKTMFQLDRCGTDYSFLKVRLLTGRTHQIRVHMSYLGYPLVGDTLYGGKEVEGTKGQALHCDQLHFRHPWTKKRMTFVSDPPKEWNIFA</sequence>
<dbReference type="InterPro" id="IPR006145">
    <property type="entry name" value="PsdUridine_synth_RsuA/RluA"/>
</dbReference>
<proteinExistence type="inferred from homology"/>
<dbReference type="EC" id="5.4.99.-" evidence="4"/>
<dbReference type="CDD" id="cd02869">
    <property type="entry name" value="PseudoU_synth_RluA_like"/>
    <property type="match status" value="1"/>
</dbReference>
<dbReference type="GO" id="GO:0009982">
    <property type="term" value="F:pseudouridine synthase activity"/>
    <property type="evidence" value="ECO:0007669"/>
    <property type="project" value="InterPro"/>
</dbReference>
<dbReference type="Gene3D" id="3.30.2350.10">
    <property type="entry name" value="Pseudouridine synthase"/>
    <property type="match status" value="1"/>
</dbReference>
<dbReference type="GO" id="GO:0140098">
    <property type="term" value="F:catalytic activity, acting on RNA"/>
    <property type="evidence" value="ECO:0007669"/>
    <property type="project" value="UniProtKB-ARBA"/>
</dbReference>
<dbReference type="GO" id="GO:0000455">
    <property type="term" value="P:enzyme-directed rRNA pseudouridine synthesis"/>
    <property type="evidence" value="ECO:0007669"/>
    <property type="project" value="TreeGrafter"/>
</dbReference>